<name>E1QMB9_DESB2</name>
<dbReference type="Pfam" id="PF19864">
    <property type="entry name" value="Radical_SAM_N2"/>
    <property type="match status" value="1"/>
</dbReference>
<dbReference type="SFLD" id="SFLDG01082">
    <property type="entry name" value="B12-binding_domain_containing"/>
    <property type="match status" value="1"/>
</dbReference>
<dbReference type="SFLD" id="SFLDS00029">
    <property type="entry name" value="Radical_SAM"/>
    <property type="match status" value="1"/>
</dbReference>
<dbReference type="Proteomes" id="UP000009047">
    <property type="component" value="Chromosome"/>
</dbReference>
<dbReference type="AlphaFoldDB" id="E1QMB9"/>
<dbReference type="InterPro" id="IPR058240">
    <property type="entry name" value="rSAM_sf"/>
</dbReference>
<dbReference type="PANTHER" id="PTHR42731">
    <property type="entry name" value="SLL1084 PROTEIN"/>
    <property type="match status" value="1"/>
</dbReference>
<evidence type="ECO:0000259" key="1">
    <source>
        <dbReference type="PROSITE" id="PS51918"/>
    </source>
</evidence>
<proteinExistence type="predicted"/>
<dbReference type="PANTHER" id="PTHR42731:SF5">
    <property type="entry name" value="RADICAL SAM DOMAIN PROTEIN"/>
    <property type="match status" value="1"/>
</dbReference>
<dbReference type="PROSITE" id="PS51918">
    <property type="entry name" value="RADICAL_SAM"/>
    <property type="match status" value="1"/>
</dbReference>
<gene>
    <name evidence="2" type="ordered locus">Deba_2808</name>
</gene>
<organism evidence="2 3">
    <name type="scientific">Desulfarculus baarsii (strain ATCC 33931 / DSM 2075 / LMG 7858 / VKM B-1802 / 2st14)</name>
    <dbReference type="NCBI Taxonomy" id="644282"/>
    <lineage>
        <taxon>Bacteria</taxon>
        <taxon>Pseudomonadati</taxon>
        <taxon>Thermodesulfobacteriota</taxon>
        <taxon>Desulfarculia</taxon>
        <taxon>Desulfarculales</taxon>
        <taxon>Desulfarculaceae</taxon>
        <taxon>Desulfarculus</taxon>
    </lineage>
</organism>
<dbReference type="CDD" id="cd01335">
    <property type="entry name" value="Radical_SAM"/>
    <property type="match status" value="1"/>
</dbReference>
<reference evidence="2 3" key="1">
    <citation type="journal article" date="2010" name="Stand. Genomic Sci.">
        <title>Complete genome sequence of Desulfarculus baarsii type strain (2st14).</title>
        <authorList>
            <person name="Sun H."/>
            <person name="Spring S."/>
            <person name="Lapidus A."/>
            <person name="Davenport K."/>
            <person name="Del Rio T.G."/>
            <person name="Tice H."/>
            <person name="Nolan M."/>
            <person name="Copeland A."/>
            <person name="Cheng J.F."/>
            <person name="Lucas S."/>
            <person name="Tapia R."/>
            <person name="Goodwin L."/>
            <person name="Pitluck S."/>
            <person name="Ivanova N."/>
            <person name="Pagani I."/>
            <person name="Mavromatis K."/>
            <person name="Ovchinnikova G."/>
            <person name="Pati A."/>
            <person name="Chen A."/>
            <person name="Palaniappan K."/>
            <person name="Hauser L."/>
            <person name="Chang Y.J."/>
            <person name="Jeffries C.D."/>
            <person name="Detter J.C."/>
            <person name="Han C."/>
            <person name="Rohde M."/>
            <person name="Brambilla E."/>
            <person name="Goker M."/>
            <person name="Woyke T."/>
            <person name="Bristow J."/>
            <person name="Eisen J.A."/>
            <person name="Markowitz V."/>
            <person name="Hugenholtz P."/>
            <person name="Kyrpides N.C."/>
            <person name="Klenk H.P."/>
            <person name="Land M."/>
        </authorList>
    </citation>
    <scope>NUCLEOTIDE SEQUENCE [LARGE SCALE GENOMIC DNA]</scope>
    <source>
        <strain evidence="3">ATCC 33931 / DSM 2075 / LMG 7858 / VKM B-1802 / 2st14</strain>
    </source>
</reference>
<dbReference type="InterPro" id="IPR045784">
    <property type="entry name" value="Radical_SAM_N2"/>
</dbReference>
<dbReference type="SUPFAM" id="SSF102114">
    <property type="entry name" value="Radical SAM enzymes"/>
    <property type="match status" value="1"/>
</dbReference>
<dbReference type="GO" id="GO:0003824">
    <property type="term" value="F:catalytic activity"/>
    <property type="evidence" value="ECO:0007669"/>
    <property type="project" value="InterPro"/>
</dbReference>
<sequence>MADGAGLWYFVDAKTLWPQAKAAPLSWPIEKQHRLILAAERGARIKDPGGRLRVALLYPNTYQVGMANLGLQTVYRLINDRHDALCERAFLPDRQLAGLYAKGGAPLLSLETSRPVAQFDLILATISFENDAPNLAAMLRLAGLDPLAARRDGPLVVAGGVMAMLNPEPLAAIVDAFALGEAEVILHPLLDGFIEHAGRPKPELLAHLARQAPGFYAPSLYAAHYGPDGLLSAFEPLADAPARVAAPKYAGPPSGLAHSVTMAQGPEFGDMTLIEVGRGCAHGCRFCAAGHVYRPPRLGCGADFQALAGAAAEGGGRVGLVSAAVSDLPGVDELAGAVLTAGGRLSVSSVRADRLGDDLAQALAASRHQTVALAPEAGSQRLRRVINKHLDEADMFAAVERLIQAGVPNLRLYFMVGLPGETDDDVLAIAKLTAQVRQQFVSHSRGRGHLGQITASVSAFVPKPWTPFQWEPMAPVAEIKRRLKLVAGGLSGLANVKLAHETPKYARLQAVLARGDRRLDGLILALAAGQNPEAAYKSAGVDPDFYAGRARRRQELLPWSFIDHGIQADYLWSERQRAFEEKQSPPCQPSTCRRCGVCGRESADE</sequence>
<evidence type="ECO:0000313" key="3">
    <source>
        <dbReference type="Proteomes" id="UP000009047"/>
    </source>
</evidence>
<dbReference type="SMART" id="SM00729">
    <property type="entry name" value="Elp3"/>
    <property type="match status" value="1"/>
</dbReference>
<dbReference type="EMBL" id="CP002085">
    <property type="protein sequence ID" value="ADK86162.1"/>
    <property type="molecule type" value="Genomic_DNA"/>
</dbReference>
<feature type="domain" description="Radical SAM core" evidence="1">
    <location>
        <begin position="266"/>
        <end position="493"/>
    </location>
</feature>
<dbReference type="eggNOG" id="COG1032">
    <property type="taxonomic scope" value="Bacteria"/>
</dbReference>
<dbReference type="Gene3D" id="3.80.30.20">
    <property type="entry name" value="tm_1862 like domain"/>
    <property type="match status" value="1"/>
</dbReference>
<dbReference type="KEGG" id="dbr:Deba_2808"/>
<dbReference type="STRING" id="644282.Deba_2808"/>
<dbReference type="GO" id="GO:0051536">
    <property type="term" value="F:iron-sulfur cluster binding"/>
    <property type="evidence" value="ECO:0007669"/>
    <property type="project" value="InterPro"/>
</dbReference>
<dbReference type="InterPro" id="IPR006638">
    <property type="entry name" value="Elp3/MiaA/NifB-like_rSAM"/>
</dbReference>
<dbReference type="Pfam" id="PF04055">
    <property type="entry name" value="Radical_SAM"/>
    <property type="match status" value="1"/>
</dbReference>
<evidence type="ECO:0000313" key="2">
    <source>
        <dbReference type="EMBL" id="ADK86162.1"/>
    </source>
</evidence>
<dbReference type="InterPro" id="IPR007197">
    <property type="entry name" value="rSAM"/>
</dbReference>
<dbReference type="HOGENOM" id="CLU_011543_3_3_7"/>
<dbReference type="InterPro" id="IPR023404">
    <property type="entry name" value="rSAM_horseshoe"/>
</dbReference>
<accession>E1QMB9</accession>
<protein>
    <submittedName>
        <fullName evidence="2">Radical SAM domain protein</fullName>
    </submittedName>
</protein>
<keyword evidence="3" id="KW-1185">Reference proteome</keyword>